<feature type="transmembrane region" description="Helical" evidence="7">
    <location>
        <begin position="86"/>
        <end position="107"/>
    </location>
</feature>
<keyword evidence="4 7" id="KW-0812">Transmembrane</keyword>
<organism evidence="9">
    <name type="scientific">bioreactor metagenome</name>
    <dbReference type="NCBI Taxonomy" id="1076179"/>
    <lineage>
        <taxon>unclassified sequences</taxon>
        <taxon>metagenomes</taxon>
        <taxon>ecological metagenomes</taxon>
    </lineage>
</organism>
<proteinExistence type="predicted"/>
<evidence type="ECO:0000313" key="9">
    <source>
        <dbReference type="EMBL" id="MPL67941.1"/>
    </source>
</evidence>
<evidence type="ECO:0000256" key="6">
    <source>
        <dbReference type="ARBA" id="ARBA00023136"/>
    </source>
</evidence>
<dbReference type="AlphaFoldDB" id="A0A644TQJ6"/>
<name>A0A644TQJ6_9ZZZZ</name>
<dbReference type="InterPro" id="IPR003706">
    <property type="entry name" value="CstA_N"/>
</dbReference>
<evidence type="ECO:0000256" key="2">
    <source>
        <dbReference type="ARBA" id="ARBA00022448"/>
    </source>
</evidence>
<protein>
    <submittedName>
        <fullName evidence="9">Peptide transporter CstA</fullName>
    </submittedName>
</protein>
<keyword evidence="6 7" id="KW-0472">Membrane</keyword>
<feature type="transmembrane region" description="Helical" evidence="7">
    <location>
        <begin position="470"/>
        <end position="490"/>
    </location>
</feature>
<dbReference type="EMBL" id="VSSQ01000039">
    <property type="protein sequence ID" value="MPL67941.1"/>
    <property type="molecule type" value="Genomic_DNA"/>
</dbReference>
<feature type="transmembrane region" description="Helical" evidence="7">
    <location>
        <begin position="127"/>
        <end position="154"/>
    </location>
</feature>
<dbReference type="GO" id="GO:0009267">
    <property type="term" value="P:cellular response to starvation"/>
    <property type="evidence" value="ECO:0007669"/>
    <property type="project" value="InterPro"/>
</dbReference>
<dbReference type="InterPro" id="IPR051605">
    <property type="entry name" value="CstA"/>
</dbReference>
<feature type="transmembrane region" description="Helical" evidence="7">
    <location>
        <begin position="260"/>
        <end position="277"/>
    </location>
</feature>
<feature type="transmembrane region" description="Helical" evidence="7">
    <location>
        <begin position="565"/>
        <end position="586"/>
    </location>
</feature>
<keyword evidence="5 7" id="KW-1133">Transmembrane helix</keyword>
<feature type="transmembrane region" description="Helical" evidence="7">
    <location>
        <begin position="160"/>
        <end position="180"/>
    </location>
</feature>
<gene>
    <name evidence="9" type="primary">cstA_2</name>
    <name evidence="9" type="ORF">SDC9_13645</name>
</gene>
<dbReference type="Pfam" id="PF02554">
    <property type="entry name" value="CstA"/>
    <property type="match status" value="1"/>
</dbReference>
<feature type="transmembrane region" description="Helical" evidence="7">
    <location>
        <begin position="297"/>
        <end position="317"/>
    </location>
</feature>
<keyword evidence="3" id="KW-1003">Cell membrane</keyword>
<evidence type="ECO:0000256" key="7">
    <source>
        <dbReference type="SAM" id="Phobius"/>
    </source>
</evidence>
<reference evidence="9" key="1">
    <citation type="submission" date="2019-08" db="EMBL/GenBank/DDBJ databases">
        <authorList>
            <person name="Kucharzyk K."/>
            <person name="Murdoch R.W."/>
            <person name="Higgins S."/>
            <person name="Loffler F."/>
        </authorList>
    </citation>
    <scope>NUCLEOTIDE SEQUENCE</scope>
</reference>
<feature type="transmembrane region" description="Helical" evidence="7">
    <location>
        <begin position="528"/>
        <end position="553"/>
    </location>
</feature>
<feature type="domain" description="CstA N-terminal" evidence="8">
    <location>
        <begin position="2"/>
        <end position="547"/>
    </location>
</feature>
<feature type="transmembrane region" description="Helical" evidence="7">
    <location>
        <begin position="337"/>
        <end position="358"/>
    </location>
</feature>
<comment type="subcellular location">
    <subcellularLocation>
        <location evidence="1">Cell membrane</location>
        <topology evidence="1">Multi-pass membrane protein</topology>
    </subcellularLocation>
</comment>
<feature type="transmembrane region" description="Helical" evidence="7">
    <location>
        <begin position="496"/>
        <end position="521"/>
    </location>
</feature>
<evidence type="ECO:0000259" key="8">
    <source>
        <dbReference type="Pfam" id="PF02554"/>
    </source>
</evidence>
<dbReference type="GO" id="GO:0005886">
    <property type="term" value="C:plasma membrane"/>
    <property type="evidence" value="ECO:0007669"/>
    <property type="project" value="UniProtKB-SubCell"/>
</dbReference>
<evidence type="ECO:0000256" key="5">
    <source>
        <dbReference type="ARBA" id="ARBA00022989"/>
    </source>
</evidence>
<feature type="transmembrane region" description="Helical" evidence="7">
    <location>
        <begin position="425"/>
        <end position="449"/>
    </location>
</feature>
<sequence length="619" mass="66867">MNSIMLLIVAACVLVLAYRYYSAFIATKVLMLNDEYQTPAYRCNDGNEFVPMNKWVLFGHHFAAIAGAGPLVGPVLAAQWGWGPGFMWILLGSVFAGAVHDFIILFASIRHNGQSLAVIARREVGPVAGMTTSLAILFIIILAMAGLSIVIINALFNNPWGVFTIGMTIPIAIVIGLWMFKISPGTIKMASLAGFLLVMGAVIAGHWVMPGQQWAALASHLSFSKKELAVILPTYGFFAATLPVWLLLAPRDYLSSYMKIGTIGLLAFGIFVVQPAVNFPMTTRFMDGGGPIIPGPWWPYVFITIACGAISGFHALISSGTTPKMIQKESQARFIGYGSMLMEAFVGIMALIAAVVLVPGDYFAINSSAAAYAKIASYFPTQDIAQLSALVGMDVAHRPGGAVSLAVGMAHIFSSIGGMSHLMNYWYQFAIMFEALFILTTIDAGTRVARYILQDVLGTYVYAPLKETTWMPGSIFSSFVVSFSWGYLVYSGDISSIWPMFGVANQLLATIALALGTTIILKIAPVKNYAFVTLVPCILLAITVVTAGTMNIGMYFKMNTALGNINGTCSVILIILTAVILIDCALQWIKLWKTPKPVGMNTEIQNFCEYGKTQPTITP</sequence>
<comment type="caution">
    <text evidence="9">The sequence shown here is derived from an EMBL/GenBank/DDBJ whole genome shotgun (WGS) entry which is preliminary data.</text>
</comment>
<feature type="transmembrane region" description="Helical" evidence="7">
    <location>
        <begin position="229"/>
        <end position="248"/>
    </location>
</feature>
<dbReference type="PANTHER" id="PTHR30252">
    <property type="entry name" value="INNER MEMBRANE PEPTIDE TRANSPORTER"/>
    <property type="match status" value="1"/>
</dbReference>
<keyword evidence="2" id="KW-0813">Transport</keyword>
<evidence type="ECO:0000256" key="1">
    <source>
        <dbReference type="ARBA" id="ARBA00004651"/>
    </source>
</evidence>
<evidence type="ECO:0000256" key="4">
    <source>
        <dbReference type="ARBA" id="ARBA00022692"/>
    </source>
</evidence>
<dbReference type="PANTHER" id="PTHR30252:SF3">
    <property type="entry name" value="PYRUVATE_PROTON SYMPORTER BTST"/>
    <property type="match status" value="1"/>
</dbReference>
<feature type="transmembrane region" description="Helical" evidence="7">
    <location>
        <begin position="192"/>
        <end position="209"/>
    </location>
</feature>
<accession>A0A644TQJ6</accession>
<evidence type="ECO:0000256" key="3">
    <source>
        <dbReference type="ARBA" id="ARBA00022475"/>
    </source>
</evidence>